<gene>
    <name evidence="4" type="ORF">SAMN04488597_11847</name>
</gene>
<evidence type="ECO:0000313" key="5">
    <source>
        <dbReference type="Proteomes" id="UP000324896"/>
    </source>
</evidence>
<dbReference type="Proteomes" id="UP000324896">
    <property type="component" value="Unassembled WGS sequence"/>
</dbReference>
<keyword evidence="2 3" id="KW-0663">Pyridoxal phosphate</keyword>
<name>A0A1G6QKV8_9FIRM</name>
<dbReference type="InterPro" id="IPR015421">
    <property type="entry name" value="PyrdxlP-dep_Trfase_major"/>
</dbReference>
<feature type="modified residue" description="N6-(pyridoxal phosphate)lysine" evidence="2">
    <location>
        <position position="184"/>
    </location>
</feature>
<dbReference type="Pfam" id="PF01041">
    <property type="entry name" value="DegT_DnrJ_EryC1"/>
    <property type="match status" value="1"/>
</dbReference>
<evidence type="ECO:0000313" key="4">
    <source>
        <dbReference type="EMBL" id="SDC92336.1"/>
    </source>
</evidence>
<reference evidence="4 5" key="1">
    <citation type="submission" date="2016-10" db="EMBL/GenBank/DDBJ databases">
        <authorList>
            <person name="Varghese N."/>
            <person name="Submissions S."/>
        </authorList>
    </citation>
    <scope>NUCLEOTIDE SEQUENCE [LARGE SCALE GENOMIC DNA]</scope>
    <source>
        <strain evidence="4 5">WG10</strain>
    </source>
</reference>
<evidence type="ECO:0000256" key="2">
    <source>
        <dbReference type="PIRSR" id="PIRSR000390-2"/>
    </source>
</evidence>
<comment type="similarity">
    <text evidence="3">Belongs to the DegT/DnrJ/EryC1 family.</text>
</comment>
<dbReference type="GO" id="GO:0000271">
    <property type="term" value="P:polysaccharide biosynthetic process"/>
    <property type="evidence" value="ECO:0007669"/>
    <property type="project" value="TreeGrafter"/>
</dbReference>
<dbReference type="SUPFAM" id="SSF53383">
    <property type="entry name" value="PLP-dependent transferases"/>
    <property type="match status" value="1"/>
</dbReference>
<dbReference type="CDD" id="cd00616">
    <property type="entry name" value="AHBA_syn"/>
    <property type="match status" value="1"/>
</dbReference>
<dbReference type="PANTHER" id="PTHR30244">
    <property type="entry name" value="TRANSAMINASE"/>
    <property type="match status" value="1"/>
</dbReference>
<organism evidence="4 5">
    <name type="scientific">Halanaerobium congolense</name>
    <dbReference type="NCBI Taxonomy" id="54121"/>
    <lineage>
        <taxon>Bacteria</taxon>
        <taxon>Bacillati</taxon>
        <taxon>Bacillota</taxon>
        <taxon>Clostridia</taxon>
        <taxon>Halanaerobiales</taxon>
        <taxon>Halanaerobiaceae</taxon>
        <taxon>Halanaerobium</taxon>
    </lineage>
</organism>
<dbReference type="InterPro" id="IPR015422">
    <property type="entry name" value="PyrdxlP-dep_Trfase_small"/>
</dbReference>
<dbReference type="Gene3D" id="3.40.640.10">
    <property type="entry name" value="Type I PLP-dependent aspartate aminotransferase-like (Major domain)"/>
    <property type="match status" value="1"/>
</dbReference>
<dbReference type="NCBIfam" id="TIGR03588">
    <property type="entry name" value="PseC"/>
    <property type="match status" value="1"/>
</dbReference>
<evidence type="ECO:0000256" key="1">
    <source>
        <dbReference type="PIRSR" id="PIRSR000390-1"/>
    </source>
</evidence>
<dbReference type="RefSeq" id="WP_149796850.1">
    <property type="nucleotide sequence ID" value="NZ_FMYT01000018.1"/>
</dbReference>
<protein>
    <submittedName>
        <fullName evidence="4">UDP-4-amino-4,6-dideoxy-N-acetyl-beta-L-altrosamine transaminase</fullName>
    </submittedName>
</protein>
<accession>A0A1G6QKV8</accession>
<dbReference type="GO" id="GO:0008483">
    <property type="term" value="F:transaminase activity"/>
    <property type="evidence" value="ECO:0007669"/>
    <property type="project" value="TreeGrafter"/>
</dbReference>
<proteinExistence type="inferred from homology"/>
<dbReference type="InterPro" id="IPR020026">
    <property type="entry name" value="PseC"/>
</dbReference>
<dbReference type="PANTHER" id="PTHR30244:SF34">
    <property type="entry name" value="DTDP-4-AMINO-4,6-DIDEOXYGALACTOSE TRANSAMINASE"/>
    <property type="match status" value="1"/>
</dbReference>
<dbReference type="AlphaFoldDB" id="A0A1G6QKV8"/>
<dbReference type="EMBL" id="FMYT01000018">
    <property type="protein sequence ID" value="SDC92336.1"/>
    <property type="molecule type" value="Genomic_DNA"/>
</dbReference>
<dbReference type="PIRSF" id="PIRSF000390">
    <property type="entry name" value="PLP_StrS"/>
    <property type="match status" value="1"/>
</dbReference>
<sequence length="386" mass="44022">MSNEFIPYGSQWIDKHDIEAVVETLKSDYLTTGPKIKEFENKFADYVDAKYAVAVANGTAALHAAAYVAGIKKGDEVVTTPLTFAATANSVLYQNATPVFADINPKTYNIDPESIKEKITNKTKAIIPVHYTGQPCEMDEIKEIAARNDLIIIEDGAHAVGATYKDQKIGSIGDMTTFSFHPVKNMTTGEGGMITTDSKELYDKLMKFRTHGITKDESEYINPSDGPWYHEQQELGYNYRITDIQAALGITQLKKIDKFLARRREIINKYNQQFKDINGLIIPEQLENTKSAWHIYVLQLELEKLTADRKEIFNALREKNLGVNVHYIPVYFHPYYQSLGYEKGICPKAERLYERIITIPLYPKMNDQQVDEVIKRIKSIINKYQK</sequence>
<dbReference type="InterPro" id="IPR000653">
    <property type="entry name" value="DegT/StrS_aminotransferase"/>
</dbReference>
<dbReference type="GO" id="GO:0030170">
    <property type="term" value="F:pyridoxal phosphate binding"/>
    <property type="evidence" value="ECO:0007669"/>
    <property type="project" value="TreeGrafter"/>
</dbReference>
<evidence type="ECO:0000256" key="3">
    <source>
        <dbReference type="RuleBase" id="RU004508"/>
    </source>
</evidence>
<dbReference type="InterPro" id="IPR015424">
    <property type="entry name" value="PyrdxlP-dep_Trfase"/>
</dbReference>
<dbReference type="Gene3D" id="3.90.1150.10">
    <property type="entry name" value="Aspartate Aminotransferase, domain 1"/>
    <property type="match status" value="1"/>
</dbReference>
<feature type="active site" description="Proton acceptor" evidence="1">
    <location>
        <position position="184"/>
    </location>
</feature>